<dbReference type="EMBL" id="CT868030">
    <property type="protein sequence ID" value="CAK63984.1"/>
    <property type="molecule type" value="Genomic_DNA"/>
</dbReference>
<dbReference type="Proteomes" id="UP000000600">
    <property type="component" value="Unassembled WGS sequence"/>
</dbReference>
<protein>
    <submittedName>
        <fullName evidence="1">Uncharacterized protein</fullName>
    </submittedName>
</protein>
<evidence type="ECO:0000313" key="1">
    <source>
        <dbReference type="EMBL" id="CAK63984.1"/>
    </source>
</evidence>
<gene>
    <name evidence="1" type="ORF">GSPATT00005836001</name>
</gene>
<dbReference type="AlphaFoldDB" id="A0BZL7"/>
<dbReference type="RefSeq" id="XP_001431382.1">
    <property type="nucleotide sequence ID" value="XM_001431345.1"/>
</dbReference>
<dbReference type="KEGG" id="ptm:GSPATT00005836001"/>
<accession>A0BZL7</accession>
<keyword evidence="2" id="KW-1185">Reference proteome</keyword>
<reference evidence="1 2" key="1">
    <citation type="journal article" date="2006" name="Nature">
        <title>Global trends of whole-genome duplications revealed by the ciliate Paramecium tetraurelia.</title>
        <authorList>
            <consortium name="Genoscope"/>
            <person name="Aury J.-M."/>
            <person name="Jaillon O."/>
            <person name="Duret L."/>
            <person name="Noel B."/>
            <person name="Jubin C."/>
            <person name="Porcel B.M."/>
            <person name="Segurens B."/>
            <person name="Daubin V."/>
            <person name="Anthouard V."/>
            <person name="Aiach N."/>
            <person name="Arnaiz O."/>
            <person name="Billaut A."/>
            <person name="Beisson J."/>
            <person name="Blanc I."/>
            <person name="Bouhouche K."/>
            <person name="Camara F."/>
            <person name="Duharcourt S."/>
            <person name="Guigo R."/>
            <person name="Gogendeau D."/>
            <person name="Katinka M."/>
            <person name="Keller A.-M."/>
            <person name="Kissmehl R."/>
            <person name="Klotz C."/>
            <person name="Koll F."/>
            <person name="Le Moue A."/>
            <person name="Lepere C."/>
            <person name="Malinsky S."/>
            <person name="Nowacki M."/>
            <person name="Nowak J.K."/>
            <person name="Plattner H."/>
            <person name="Poulain J."/>
            <person name="Ruiz F."/>
            <person name="Serrano V."/>
            <person name="Zagulski M."/>
            <person name="Dessen P."/>
            <person name="Betermier M."/>
            <person name="Weissenbach J."/>
            <person name="Scarpelli C."/>
            <person name="Schachter V."/>
            <person name="Sperling L."/>
            <person name="Meyer E."/>
            <person name="Cohen J."/>
            <person name="Wincker P."/>
        </authorList>
    </citation>
    <scope>NUCLEOTIDE SEQUENCE [LARGE SCALE GENOMIC DNA]</scope>
    <source>
        <strain evidence="1 2">Stock d4-2</strain>
    </source>
</reference>
<organism evidence="1 2">
    <name type="scientific">Paramecium tetraurelia</name>
    <dbReference type="NCBI Taxonomy" id="5888"/>
    <lineage>
        <taxon>Eukaryota</taxon>
        <taxon>Sar</taxon>
        <taxon>Alveolata</taxon>
        <taxon>Ciliophora</taxon>
        <taxon>Intramacronucleata</taxon>
        <taxon>Oligohymenophorea</taxon>
        <taxon>Peniculida</taxon>
        <taxon>Parameciidae</taxon>
        <taxon>Paramecium</taxon>
    </lineage>
</organism>
<dbReference type="InParanoid" id="A0BZL7"/>
<name>A0BZL7_PARTE</name>
<dbReference type="GeneID" id="5017173"/>
<proteinExistence type="predicted"/>
<dbReference type="HOGENOM" id="CLU_1506223_0_0_1"/>
<evidence type="ECO:0000313" key="2">
    <source>
        <dbReference type="Proteomes" id="UP000000600"/>
    </source>
</evidence>
<sequence length="179" mass="21563">MLYDLDLFQWVNNRSKNQYINCCHYTYVLIHKKNIRKKITQFPKYTSQTTILILYLNIQTTFRYTRRMTKYNQCNNYDIMNNFKSLFQTQFAQFKAMLLLLPHNNEKNKKHILQSKQTQGKMCKEQPILQLDQLLAHKNKQQFKELIEALTRKPLQSVHSIADYNYYKVAKLNNIQIAS</sequence>